<dbReference type="SUPFAM" id="SSF51905">
    <property type="entry name" value="FAD/NAD(P)-binding domain"/>
    <property type="match status" value="1"/>
</dbReference>
<protein>
    <submittedName>
        <fullName evidence="3">FAD-binding oxidoreductase</fullName>
        <ecNumber evidence="3">1.-.-.-</ecNumber>
    </submittedName>
</protein>
<dbReference type="PANTHER" id="PTHR13847:SF287">
    <property type="entry name" value="FAD-DEPENDENT OXIDOREDUCTASE DOMAIN-CONTAINING PROTEIN 1"/>
    <property type="match status" value="1"/>
</dbReference>
<comment type="caution">
    <text evidence="3">The sequence shown here is derived from an EMBL/GenBank/DDBJ whole genome shotgun (WGS) entry which is preliminary data.</text>
</comment>
<keyword evidence="4" id="KW-1185">Reference proteome</keyword>
<evidence type="ECO:0000313" key="3">
    <source>
        <dbReference type="EMBL" id="MEQ2357529.1"/>
    </source>
</evidence>
<dbReference type="RefSeq" id="WP_330417654.1">
    <property type="nucleotide sequence ID" value="NZ_JBBMEI010000008.1"/>
</dbReference>
<sequence>MMSNVADVVIIGGGVNGCAAAYYLAKSGIKSVIVLEATNSIGHGGSSRNGGGVRQSGRDVRELPYAMYGIQNLWPTLSEELGVDTEYTQKGNLRMGKTPEHMKKLEALANSAKSVGLDVRMVDQKEVKEICPYLSDDVIGASWCPTDGHANPLTTTLGYYKRALELGVKFYTEAPVKSLQKIKGKVRKVILNDGTVFEGETIILVAGYESRAIARTVGVDVPMTRLIDECLVTEMQPHMIDVMFGCASADFYGHQTKHGSFVFGSDSGWETVDEMVDPSTNIADPSRMITNSMTLSASCRAIQGYIPALRDAKIVRSWCGWLDEAFDGVPFLSPVEEAPGLILACGFTGHGFGTAPAVGLMLSQMVRGEKTVVDISALRYDRFKPCR</sequence>
<evidence type="ECO:0000313" key="4">
    <source>
        <dbReference type="Proteomes" id="UP001446032"/>
    </source>
</evidence>
<gene>
    <name evidence="3" type="ORF">WMO75_04085</name>
</gene>
<reference evidence="3 4" key="1">
    <citation type="submission" date="2024-03" db="EMBL/GenBank/DDBJ databases">
        <title>Human intestinal bacterial collection.</title>
        <authorList>
            <person name="Pauvert C."/>
            <person name="Hitch T.C.A."/>
            <person name="Clavel T."/>
        </authorList>
    </citation>
    <scope>NUCLEOTIDE SEQUENCE [LARGE SCALE GENOMIC DNA]</scope>
    <source>
        <strain evidence="3 4">CLA-AA-H95</strain>
    </source>
</reference>
<evidence type="ECO:0000256" key="1">
    <source>
        <dbReference type="ARBA" id="ARBA00023002"/>
    </source>
</evidence>
<feature type="domain" description="FAD dependent oxidoreductase" evidence="2">
    <location>
        <begin position="7"/>
        <end position="365"/>
    </location>
</feature>
<dbReference type="Pfam" id="PF01266">
    <property type="entry name" value="DAO"/>
    <property type="match status" value="1"/>
</dbReference>
<accession>A0ABV1AHA1</accession>
<dbReference type="Gene3D" id="3.30.9.10">
    <property type="entry name" value="D-Amino Acid Oxidase, subunit A, domain 2"/>
    <property type="match status" value="1"/>
</dbReference>
<dbReference type="EMBL" id="JBBMEI010000008">
    <property type="protein sequence ID" value="MEQ2357529.1"/>
    <property type="molecule type" value="Genomic_DNA"/>
</dbReference>
<evidence type="ECO:0000259" key="2">
    <source>
        <dbReference type="Pfam" id="PF01266"/>
    </source>
</evidence>
<keyword evidence="1 3" id="KW-0560">Oxidoreductase</keyword>
<name>A0ABV1AHA1_9FIRM</name>
<dbReference type="InterPro" id="IPR006076">
    <property type="entry name" value="FAD-dep_OxRdtase"/>
</dbReference>
<dbReference type="PANTHER" id="PTHR13847">
    <property type="entry name" value="SARCOSINE DEHYDROGENASE-RELATED"/>
    <property type="match status" value="1"/>
</dbReference>
<dbReference type="Gene3D" id="3.50.50.60">
    <property type="entry name" value="FAD/NAD(P)-binding domain"/>
    <property type="match status" value="1"/>
</dbReference>
<dbReference type="EC" id="1.-.-.-" evidence="3"/>
<dbReference type="GO" id="GO:0016491">
    <property type="term" value="F:oxidoreductase activity"/>
    <property type="evidence" value="ECO:0007669"/>
    <property type="project" value="UniProtKB-KW"/>
</dbReference>
<dbReference type="InterPro" id="IPR036188">
    <property type="entry name" value="FAD/NAD-bd_sf"/>
</dbReference>
<dbReference type="Proteomes" id="UP001446032">
    <property type="component" value="Unassembled WGS sequence"/>
</dbReference>
<organism evidence="3 4">
    <name type="scientific">Blautia intestinihominis</name>
    <dbReference type="NCBI Taxonomy" id="3133152"/>
    <lineage>
        <taxon>Bacteria</taxon>
        <taxon>Bacillati</taxon>
        <taxon>Bacillota</taxon>
        <taxon>Clostridia</taxon>
        <taxon>Lachnospirales</taxon>
        <taxon>Lachnospiraceae</taxon>
        <taxon>Blautia</taxon>
    </lineage>
</organism>
<proteinExistence type="predicted"/>